<reference evidence="1 2" key="1">
    <citation type="submission" date="2018-07" db="EMBL/GenBank/DDBJ databases">
        <title>Genomic Encyclopedia of Type Strains, Phase III (KMG-III): the genomes of soil and plant-associated and newly described type strains.</title>
        <authorList>
            <person name="Whitman W."/>
        </authorList>
    </citation>
    <scope>NUCLEOTIDE SEQUENCE [LARGE SCALE GENOMIC DNA]</scope>
    <source>
        <strain evidence="1 2">CECT 8488</strain>
    </source>
</reference>
<evidence type="ECO:0000313" key="2">
    <source>
        <dbReference type="Proteomes" id="UP000256845"/>
    </source>
</evidence>
<name>A0A3D9HPG4_9PROT</name>
<dbReference type="RefSeq" id="WP_115936288.1">
    <property type="nucleotide sequence ID" value="NZ_QRDW01000003.1"/>
</dbReference>
<keyword evidence="2" id="KW-1185">Reference proteome</keyword>
<evidence type="ECO:0000313" key="1">
    <source>
        <dbReference type="EMBL" id="RED51393.1"/>
    </source>
</evidence>
<dbReference type="PROSITE" id="PS51257">
    <property type="entry name" value="PROKAR_LIPOPROTEIN"/>
    <property type="match status" value="1"/>
</dbReference>
<sequence length="224" mass="25582">MKLKLPKATLFLLGFVVLLGCKREFTYERPTAEQYQQVINGEKALVYLGSRGESRGTYDFLWRVTLVEDSIQSARWQDDSSSRKFPVYKLASQYSPLSWAHENGALPEKWISSVGGGYFVVSPGKYKLPEIGYWFQKYDYHMVRSDLPIGEVEINAGEVLDLGTVVVNQDNWTEDGHFALLSVLSERDLSGSMEKIGVPLELIEKLQSRPVQLNYRRVDYPESE</sequence>
<dbReference type="Proteomes" id="UP000256845">
    <property type="component" value="Unassembled WGS sequence"/>
</dbReference>
<accession>A0A3D9HPG4</accession>
<gene>
    <name evidence="1" type="ORF">DFP90_103193</name>
</gene>
<proteinExistence type="predicted"/>
<comment type="caution">
    <text evidence="1">The sequence shown here is derived from an EMBL/GenBank/DDBJ whole genome shotgun (WGS) entry which is preliminary data.</text>
</comment>
<dbReference type="AlphaFoldDB" id="A0A3D9HPG4"/>
<protein>
    <submittedName>
        <fullName evidence="1">Uncharacterized protein</fullName>
    </submittedName>
</protein>
<dbReference type="EMBL" id="QRDW01000003">
    <property type="protein sequence ID" value="RED51393.1"/>
    <property type="molecule type" value="Genomic_DNA"/>
</dbReference>
<organism evidence="1 2">
    <name type="scientific">Aestuariispira insulae</name>
    <dbReference type="NCBI Taxonomy" id="1461337"/>
    <lineage>
        <taxon>Bacteria</taxon>
        <taxon>Pseudomonadati</taxon>
        <taxon>Pseudomonadota</taxon>
        <taxon>Alphaproteobacteria</taxon>
        <taxon>Rhodospirillales</taxon>
        <taxon>Kiloniellaceae</taxon>
        <taxon>Aestuariispira</taxon>
    </lineage>
</organism>